<dbReference type="RefSeq" id="XP_058333319.1">
    <property type="nucleotide sequence ID" value="XM_058470178.1"/>
</dbReference>
<gene>
    <name evidence="1" type="ORF">N7468_000881</name>
</gene>
<dbReference type="Proteomes" id="UP001150941">
    <property type="component" value="Unassembled WGS sequence"/>
</dbReference>
<protein>
    <submittedName>
        <fullName evidence="1">Uncharacterized protein</fullName>
    </submittedName>
</protein>
<proteinExistence type="predicted"/>
<reference evidence="1" key="1">
    <citation type="submission" date="2022-11" db="EMBL/GenBank/DDBJ databases">
        <authorList>
            <person name="Petersen C."/>
        </authorList>
    </citation>
    <scope>NUCLEOTIDE SEQUENCE</scope>
    <source>
        <strain evidence="1">IBT 19713</strain>
    </source>
</reference>
<comment type="caution">
    <text evidence="1">The sequence shown here is derived from an EMBL/GenBank/DDBJ whole genome shotgun (WGS) entry which is preliminary data.</text>
</comment>
<sequence length="92" mass="10516">MQSRAPAWRPFFIWIRNAPKTLKYAERDQRPESGLGSRVPLGVGARAQGCLSLLPATDDTQRTCPMCQTEDHSQLLCLFKRLHAYPEIIWSM</sequence>
<accession>A0A9W9PFI5</accession>
<evidence type="ECO:0000313" key="2">
    <source>
        <dbReference type="Proteomes" id="UP001150941"/>
    </source>
</evidence>
<organism evidence="1 2">
    <name type="scientific">Penicillium chermesinum</name>
    <dbReference type="NCBI Taxonomy" id="63820"/>
    <lineage>
        <taxon>Eukaryota</taxon>
        <taxon>Fungi</taxon>
        <taxon>Dikarya</taxon>
        <taxon>Ascomycota</taxon>
        <taxon>Pezizomycotina</taxon>
        <taxon>Eurotiomycetes</taxon>
        <taxon>Eurotiomycetidae</taxon>
        <taxon>Eurotiales</taxon>
        <taxon>Aspergillaceae</taxon>
        <taxon>Penicillium</taxon>
    </lineage>
</organism>
<keyword evidence="2" id="KW-1185">Reference proteome</keyword>
<dbReference type="GeneID" id="83197481"/>
<name>A0A9W9PFI5_9EURO</name>
<reference evidence="1" key="2">
    <citation type="journal article" date="2023" name="IMA Fungus">
        <title>Comparative genomic study of the Penicillium genus elucidates a diverse pangenome and 15 lateral gene transfer events.</title>
        <authorList>
            <person name="Petersen C."/>
            <person name="Sorensen T."/>
            <person name="Nielsen M.R."/>
            <person name="Sondergaard T.E."/>
            <person name="Sorensen J.L."/>
            <person name="Fitzpatrick D.A."/>
            <person name="Frisvad J.C."/>
            <person name="Nielsen K.L."/>
        </authorList>
    </citation>
    <scope>NUCLEOTIDE SEQUENCE</scope>
    <source>
        <strain evidence="1">IBT 19713</strain>
    </source>
</reference>
<dbReference type="EMBL" id="JAPQKS010000002">
    <property type="protein sequence ID" value="KAJ5245898.1"/>
    <property type="molecule type" value="Genomic_DNA"/>
</dbReference>
<dbReference type="AlphaFoldDB" id="A0A9W9PFI5"/>
<evidence type="ECO:0000313" key="1">
    <source>
        <dbReference type="EMBL" id="KAJ5245898.1"/>
    </source>
</evidence>